<comment type="subcellular location">
    <subcellularLocation>
        <location evidence="2">Early endosome membrane</location>
        <topology evidence="2">Peripheral membrane protein</topology>
    </subcellularLocation>
    <subcellularLocation>
        <location evidence="1">Golgi apparatus</location>
        <location evidence="1">trans-Golgi network membrane</location>
        <topology evidence="1">Peripheral membrane protein</topology>
    </subcellularLocation>
</comment>
<keyword evidence="7" id="KW-0653">Protein transport</keyword>
<evidence type="ECO:0000259" key="11">
    <source>
        <dbReference type="PROSITE" id="PS50180"/>
    </source>
</evidence>
<name>A0A1J1HWA9_9DIPT</name>
<dbReference type="SUPFAM" id="SSF49348">
    <property type="entry name" value="Clathrin adaptor appendage domain"/>
    <property type="match status" value="1"/>
</dbReference>
<dbReference type="Gene3D" id="1.25.40.90">
    <property type="match status" value="1"/>
</dbReference>
<dbReference type="OrthoDB" id="447025at2759"/>
<dbReference type="PROSITE" id="PS50179">
    <property type="entry name" value="VHS"/>
    <property type="match status" value="1"/>
</dbReference>
<feature type="domain" description="VHS" evidence="10">
    <location>
        <begin position="19"/>
        <end position="149"/>
    </location>
</feature>
<keyword evidence="5" id="KW-0967">Endosome</keyword>
<dbReference type="InterPro" id="IPR038425">
    <property type="entry name" value="GAT_sf"/>
</dbReference>
<dbReference type="EMBL" id="CVRI01000026">
    <property type="protein sequence ID" value="CRK92352.1"/>
    <property type="molecule type" value="Genomic_DNA"/>
</dbReference>
<dbReference type="GO" id="GO:0034394">
    <property type="term" value="P:protein localization to cell surface"/>
    <property type="evidence" value="ECO:0007669"/>
    <property type="project" value="TreeGrafter"/>
</dbReference>
<dbReference type="GO" id="GO:0031267">
    <property type="term" value="F:small GTPase binding"/>
    <property type="evidence" value="ECO:0007669"/>
    <property type="project" value="InterPro"/>
</dbReference>
<dbReference type="SUPFAM" id="SSF48464">
    <property type="entry name" value="ENTH/VHS domain"/>
    <property type="match status" value="1"/>
</dbReference>
<feature type="domain" description="GAT" evidence="12">
    <location>
        <begin position="168"/>
        <end position="295"/>
    </location>
</feature>
<dbReference type="PROSITE" id="PS50180">
    <property type="entry name" value="GAE"/>
    <property type="match status" value="1"/>
</dbReference>
<dbReference type="InterPro" id="IPR004152">
    <property type="entry name" value="GAT_dom"/>
</dbReference>
<dbReference type="GO" id="GO:0006886">
    <property type="term" value="P:intracellular protein transport"/>
    <property type="evidence" value="ECO:0007669"/>
    <property type="project" value="InterPro"/>
</dbReference>
<dbReference type="GO" id="GO:0005802">
    <property type="term" value="C:trans-Golgi network"/>
    <property type="evidence" value="ECO:0007669"/>
    <property type="project" value="InterPro"/>
</dbReference>
<evidence type="ECO:0000256" key="9">
    <source>
        <dbReference type="ARBA" id="ARBA00023136"/>
    </source>
</evidence>
<evidence type="ECO:0000256" key="3">
    <source>
        <dbReference type="ARBA" id="ARBA00008099"/>
    </source>
</evidence>
<dbReference type="PANTHER" id="PTHR45905">
    <property type="entry name" value="GOLGI-LOCALIZED, GAMMA-ADAPTIN EAR CONTAINING, ARF BINDING PROTEIN"/>
    <property type="match status" value="1"/>
</dbReference>
<dbReference type="Pfam" id="PF02883">
    <property type="entry name" value="Alpha_adaptinC2"/>
    <property type="match status" value="1"/>
</dbReference>
<dbReference type="GO" id="GO:0043130">
    <property type="term" value="F:ubiquitin binding"/>
    <property type="evidence" value="ECO:0007669"/>
    <property type="project" value="InterPro"/>
</dbReference>
<evidence type="ECO:0000256" key="7">
    <source>
        <dbReference type="ARBA" id="ARBA00022927"/>
    </source>
</evidence>
<dbReference type="GO" id="GO:0031901">
    <property type="term" value="C:early endosome membrane"/>
    <property type="evidence" value="ECO:0007669"/>
    <property type="project" value="UniProtKB-SubCell"/>
</dbReference>
<gene>
    <name evidence="13" type="ORF">CLUMA_CG005915</name>
</gene>
<comment type="similarity">
    <text evidence="3">Belongs to the GGA protein family.</text>
</comment>
<dbReference type="InterPro" id="IPR008153">
    <property type="entry name" value="GAE_dom"/>
</dbReference>
<dbReference type="GO" id="GO:0006893">
    <property type="term" value="P:Golgi to plasma membrane transport"/>
    <property type="evidence" value="ECO:0007669"/>
    <property type="project" value="TreeGrafter"/>
</dbReference>
<dbReference type="InterPro" id="IPR041198">
    <property type="entry name" value="GGA_N-GAT"/>
</dbReference>
<dbReference type="Pfam" id="PF00790">
    <property type="entry name" value="VHS"/>
    <property type="match status" value="1"/>
</dbReference>
<dbReference type="InterPro" id="IPR008942">
    <property type="entry name" value="ENTH_VHS"/>
</dbReference>
<dbReference type="AlphaFoldDB" id="A0A1J1HWA9"/>
<reference evidence="13 14" key="1">
    <citation type="submission" date="2015-04" db="EMBL/GenBank/DDBJ databases">
        <authorList>
            <person name="Syromyatnikov M.Y."/>
            <person name="Popov V.N."/>
        </authorList>
    </citation>
    <scope>NUCLEOTIDE SEQUENCE [LARGE SCALE GENOMIC DNA]</scope>
</reference>
<evidence type="ECO:0000256" key="1">
    <source>
        <dbReference type="ARBA" id="ARBA00004150"/>
    </source>
</evidence>
<dbReference type="Proteomes" id="UP000183832">
    <property type="component" value="Unassembled WGS sequence"/>
</dbReference>
<keyword evidence="4" id="KW-0813">Transport</keyword>
<evidence type="ECO:0000313" key="14">
    <source>
        <dbReference type="Proteomes" id="UP000183832"/>
    </source>
</evidence>
<evidence type="ECO:0000256" key="5">
    <source>
        <dbReference type="ARBA" id="ARBA00022753"/>
    </source>
</evidence>
<proteinExistence type="inferred from homology"/>
<evidence type="ECO:0000259" key="10">
    <source>
        <dbReference type="PROSITE" id="PS50179"/>
    </source>
</evidence>
<dbReference type="Gene3D" id="1.20.5.170">
    <property type="match status" value="1"/>
</dbReference>
<feature type="domain" description="GAE" evidence="11">
    <location>
        <begin position="492"/>
        <end position="614"/>
    </location>
</feature>
<dbReference type="SMART" id="SM00809">
    <property type="entry name" value="Alpha_adaptinC2"/>
    <property type="match status" value="1"/>
</dbReference>
<evidence type="ECO:0000259" key="12">
    <source>
        <dbReference type="PROSITE" id="PS50909"/>
    </source>
</evidence>
<dbReference type="Pfam" id="PF18308">
    <property type="entry name" value="GGA_N-GAT"/>
    <property type="match status" value="1"/>
</dbReference>
<dbReference type="Gene3D" id="1.20.58.160">
    <property type="match status" value="1"/>
</dbReference>
<evidence type="ECO:0000256" key="6">
    <source>
        <dbReference type="ARBA" id="ARBA00022843"/>
    </source>
</evidence>
<organism evidence="13 14">
    <name type="scientific">Clunio marinus</name>
    <dbReference type="NCBI Taxonomy" id="568069"/>
    <lineage>
        <taxon>Eukaryota</taxon>
        <taxon>Metazoa</taxon>
        <taxon>Ecdysozoa</taxon>
        <taxon>Arthropoda</taxon>
        <taxon>Hexapoda</taxon>
        <taxon>Insecta</taxon>
        <taxon>Pterygota</taxon>
        <taxon>Neoptera</taxon>
        <taxon>Endopterygota</taxon>
        <taxon>Diptera</taxon>
        <taxon>Nematocera</taxon>
        <taxon>Chironomoidea</taxon>
        <taxon>Chironomidae</taxon>
        <taxon>Clunio</taxon>
    </lineage>
</organism>
<dbReference type="InterPro" id="IPR008152">
    <property type="entry name" value="Clathrin_a/b/g-adaptin_app_Ig"/>
</dbReference>
<dbReference type="GO" id="GO:0035091">
    <property type="term" value="F:phosphatidylinositol binding"/>
    <property type="evidence" value="ECO:0007669"/>
    <property type="project" value="InterPro"/>
</dbReference>
<dbReference type="PANTHER" id="PTHR45905:SF1">
    <property type="entry name" value="GOLGI-LOCALIZED, GAMMA-ADAPTIN EAR CONTAINING, ARF BINDING PROTEIN"/>
    <property type="match status" value="1"/>
</dbReference>
<evidence type="ECO:0000256" key="4">
    <source>
        <dbReference type="ARBA" id="ARBA00022448"/>
    </source>
</evidence>
<keyword evidence="14" id="KW-1185">Reference proteome</keyword>
<dbReference type="Gene3D" id="2.60.40.1230">
    <property type="match status" value="1"/>
</dbReference>
<evidence type="ECO:0000256" key="8">
    <source>
        <dbReference type="ARBA" id="ARBA00023034"/>
    </source>
</evidence>
<accession>A0A1J1HWA9</accession>
<keyword evidence="9" id="KW-0472">Membrane</keyword>
<dbReference type="STRING" id="568069.A0A1J1HWA9"/>
<dbReference type="InterPro" id="IPR013041">
    <property type="entry name" value="Clathrin_app_Ig-like_sf"/>
</dbReference>
<dbReference type="InterPro" id="IPR027422">
    <property type="entry name" value="GGA1-3"/>
</dbReference>
<keyword evidence="6" id="KW-0832">Ubl conjugation</keyword>
<sequence>MNRDNSIANLEIFLDQAVNNTNNDDELDISALDAFCHVLKKEPDLSATAARLLAGKIQSQNIKESLLALDALEECMDSLGPNFQTEVNKFKFLNELLRLVSKKYLGDTTPKEIQDRILDILFTWTDKYPELVKITEAYKMLRTQGVIHEPQKNVIKSNSKKSTDTTLKLMESEKFKRLLQSKNQKDIEAANLMIQNMVRDNDRKSQMQNRRLMDLQSANENSILLKEMLDEFDLSEASDDMLRTLEDIFNNCVKLKPTVMRLAEESHDSETFTNKISDTSGMMTKVIELYIERVVNKTPVAKKPQVTAKTNNLLDVSTSETKKSDENGTLNELNDIFSSTATSFPPKVSQQIETSLLTPQVIPNSSYSNNDIIAMINKHKTTSPDDLLGNFDMPSPQTPTKPLQKSLNDKSKGSLCEIESIVSGMKTKLLQTSESVETFPKSTSDSDDDVNNLIHEEIKPEKVEVKQEQPEQEIKIALRDINLDINNIEPSESEPRTICDEKKGLKILVNFTKDRPAKDVMVLVITVINQGPNAISNFQFDASVSKPCKLRILKASDDKLPGVKPFKPPTETINQIILLMNPTHQPVNMIAILTYNIQDDDDPVKESFEIKDIPFNC</sequence>
<dbReference type="SUPFAM" id="SSF89009">
    <property type="entry name" value="GAT-like domain"/>
    <property type="match status" value="1"/>
</dbReference>
<dbReference type="PROSITE" id="PS50909">
    <property type="entry name" value="GAT"/>
    <property type="match status" value="1"/>
</dbReference>
<evidence type="ECO:0000313" key="13">
    <source>
        <dbReference type="EMBL" id="CRK92352.1"/>
    </source>
</evidence>
<keyword evidence="8" id="KW-0333">Golgi apparatus</keyword>
<protein>
    <submittedName>
        <fullName evidence="13">CLUMA_CG005915, isoform A</fullName>
    </submittedName>
</protein>
<evidence type="ECO:0000256" key="2">
    <source>
        <dbReference type="ARBA" id="ARBA00004220"/>
    </source>
</evidence>
<dbReference type="InterPro" id="IPR002014">
    <property type="entry name" value="VHS_dom"/>
</dbReference>
<dbReference type="SMART" id="SM00288">
    <property type="entry name" value="VHS"/>
    <property type="match status" value="1"/>
</dbReference>